<dbReference type="InterPro" id="IPR041505">
    <property type="entry name" value="Dis3_CSD2"/>
</dbReference>
<protein>
    <recommendedName>
        <fullName evidence="3">RNB domain-containing protein</fullName>
    </recommendedName>
</protein>
<evidence type="ECO:0000259" key="3">
    <source>
        <dbReference type="SMART" id="SM00955"/>
    </source>
</evidence>
<accession>A0AAW2HM10</accession>
<dbReference type="GO" id="GO:0000932">
    <property type="term" value="C:P-body"/>
    <property type="evidence" value="ECO:0007669"/>
    <property type="project" value="TreeGrafter"/>
</dbReference>
<dbReference type="InterPro" id="IPR022966">
    <property type="entry name" value="RNase_II/R_CS"/>
</dbReference>
<feature type="region of interest" description="Disordered" evidence="2">
    <location>
        <begin position="262"/>
        <end position="292"/>
    </location>
</feature>
<feature type="region of interest" description="Disordered" evidence="2">
    <location>
        <begin position="208"/>
        <end position="243"/>
    </location>
</feature>
<dbReference type="Gene3D" id="2.40.50.700">
    <property type="match status" value="1"/>
</dbReference>
<gene>
    <name evidence="4" type="ORF">PYX00_008210</name>
</gene>
<dbReference type="EMBL" id="JARGDH010000004">
    <property type="protein sequence ID" value="KAL0270944.1"/>
    <property type="molecule type" value="Genomic_DNA"/>
</dbReference>
<feature type="compositionally biased region" description="Basic residues" evidence="2">
    <location>
        <begin position="270"/>
        <end position="283"/>
    </location>
</feature>
<dbReference type="GO" id="GO:0000175">
    <property type="term" value="F:3'-5'-RNA exonuclease activity"/>
    <property type="evidence" value="ECO:0007669"/>
    <property type="project" value="TreeGrafter"/>
</dbReference>
<evidence type="ECO:0000256" key="2">
    <source>
        <dbReference type="SAM" id="MobiDB-lite"/>
    </source>
</evidence>
<dbReference type="Pfam" id="PF17877">
    <property type="entry name" value="Dis3l2_C_term"/>
    <property type="match status" value="1"/>
</dbReference>
<dbReference type="GO" id="GO:0006402">
    <property type="term" value="P:mRNA catabolic process"/>
    <property type="evidence" value="ECO:0007669"/>
    <property type="project" value="TreeGrafter"/>
</dbReference>
<dbReference type="PANTHER" id="PTHR23355">
    <property type="entry name" value="RIBONUCLEASE"/>
    <property type="match status" value="1"/>
</dbReference>
<dbReference type="Pfam" id="PF17849">
    <property type="entry name" value="OB_Dis3"/>
    <property type="match status" value="1"/>
</dbReference>
<dbReference type="InterPro" id="IPR050180">
    <property type="entry name" value="RNR_Ribonuclease"/>
</dbReference>
<feature type="compositionally biased region" description="Basic and acidic residues" evidence="2">
    <location>
        <begin position="229"/>
        <end position="243"/>
    </location>
</feature>
<feature type="compositionally biased region" description="Basic residues" evidence="2">
    <location>
        <begin position="27"/>
        <end position="37"/>
    </location>
</feature>
<dbReference type="GO" id="GO:0003723">
    <property type="term" value="F:RNA binding"/>
    <property type="evidence" value="ECO:0007669"/>
    <property type="project" value="InterPro"/>
</dbReference>
<sequence length="997" mass="113169">MSNVDLPATRNEINGQNSNENKADKNKFRHNARKRKEKAAQTGKKDVQCDTEEDLFSYQSSSSSHKMPLALFQRNSPSGAKVKTNEPLVSGKSSTLLAENLKVVDKENKRKQSSKLECSNADSQTRKAIFPRDLSHENKKSNSVNIDSVSQFFNNFISEDSFKCSIEMCEENESFTGNLDTLSDVEEMILSNLSEKCFIVENENDCDETANTKRKGTGNGKVSGGPRKGNKDASKRGKDSEQCDGRRRTFVNSKFNFSISDEYSNQGTSKKQKKKGGNKKKNLNSKELSDSDYPKYLNDEEMDYVSKCGLLLSGFIRINKKNFQDAYISTPDGGMDILIKGLLDRNRALEGDEVYYVVKAEKDFRISSDNEIQKTAAVVALKNEIHDRTAVGTFHEESMGKILFCPRDCRIPKIRIIDNTWVSNNLKDRNFYLNRLFRARILSWVSIYHADGEITEEIGPVGDIESETQSILLTYGLDTTPYSDSLKSDLPPMPYVMSDEEIAAREDWRKECVFTIDPPTAKDLDDAVSCKALPNGNFKIGVHISDVTHFLREGSALDEEVRSRATTVYLVQKVFHMLPRELCELCSLTPGEDKFAFSVIWEITPDATIVDHYFTRTVINSCGKFAYDQVQDVLDEKQELNFPEIHGGHSVETIAETVRILNRIAVKLREKRFSDGALRIDQTKIVFSLDENGMPEKYMVYVNKESHRLIEEFMLLANFTVAERLNSCYPDIAFLRRHAPPVQHYLERIQKMMAKYGVELDISSSKALHSSLVRCCGTDPESVAKMMVLYTLLAKPMKRATYFCADGNLDEASKWHYALNVPLYTHFTSPIRRYADVMVHRLLAASLGYMEKPNWTTEEVSQIANNCNLKKYSAKMAGEKSTELFLEMYIMKNAPLVCEAVVFDIKDRCFDCIVLDNGSFHRIYSENYNGKWTVNTEKGISTLKVVWPATKNSSEVTEVIHMFSIVKIELSKSNNKIKPKLVRKVKPRKTQQNAAAH</sequence>
<feature type="compositionally biased region" description="Gly residues" evidence="2">
    <location>
        <begin position="217"/>
        <end position="227"/>
    </location>
</feature>
<dbReference type="SUPFAM" id="SSF50249">
    <property type="entry name" value="Nucleic acid-binding proteins"/>
    <property type="match status" value="2"/>
</dbReference>
<comment type="similarity">
    <text evidence="1">Belongs to the RNR ribonuclease family.</text>
</comment>
<evidence type="ECO:0000313" key="4">
    <source>
        <dbReference type="EMBL" id="KAL0270944.1"/>
    </source>
</evidence>
<name>A0AAW2HM10_9NEOP</name>
<dbReference type="AlphaFoldDB" id="A0AAW2HM10"/>
<dbReference type="SMART" id="SM00955">
    <property type="entry name" value="RNB"/>
    <property type="match status" value="1"/>
</dbReference>
<dbReference type="GO" id="GO:0010587">
    <property type="term" value="P:miRNA catabolic process"/>
    <property type="evidence" value="ECO:0007669"/>
    <property type="project" value="TreeGrafter"/>
</dbReference>
<dbReference type="InterPro" id="IPR041093">
    <property type="entry name" value="Dis3l2-like_C"/>
</dbReference>
<dbReference type="PANTHER" id="PTHR23355:SF9">
    <property type="entry name" value="DIS3-LIKE EXONUCLEASE 2"/>
    <property type="match status" value="1"/>
</dbReference>
<feature type="compositionally biased region" description="Polar residues" evidence="2">
    <location>
        <begin position="11"/>
        <end position="20"/>
    </location>
</feature>
<feature type="region of interest" description="Disordered" evidence="2">
    <location>
        <begin position="1"/>
        <end position="48"/>
    </location>
</feature>
<dbReference type="Pfam" id="PF00773">
    <property type="entry name" value="RNB"/>
    <property type="match status" value="1"/>
</dbReference>
<feature type="domain" description="RNB" evidence="3">
    <location>
        <begin position="505"/>
        <end position="849"/>
    </location>
</feature>
<dbReference type="InterPro" id="IPR012340">
    <property type="entry name" value="NA-bd_OB-fold"/>
</dbReference>
<dbReference type="PROSITE" id="PS01175">
    <property type="entry name" value="RIBONUCLEASE_II"/>
    <property type="match status" value="1"/>
</dbReference>
<organism evidence="4">
    <name type="scientific">Menopon gallinae</name>
    <name type="common">poultry shaft louse</name>
    <dbReference type="NCBI Taxonomy" id="328185"/>
    <lineage>
        <taxon>Eukaryota</taxon>
        <taxon>Metazoa</taxon>
        <taxon>Ecdysozoa</taxon>
        <taxon>Arthropoda</taxon>
        <taxon>Hexapoda</taxon>
        <taxon>Insecta</taxon>
        <taxon>Pterygota</taxon>
        <taxon>Neoptera</taxon>
        <taxon>Paraneoptera</taxon>
        <taxon>Psocodea</taxon>
        <taxon>Troctomorpha</taxon>
        <taxon>Phthiraptera</taxon>
        <taxon>Amblycera</taxon>
        <taxon>Menoponidae</taxon>
        <taxon>Menopon</taxon>
    </lineage>
</organism>
<dbReference type="Gene3D" id="2.40.50.140">
    <property type="entry name" value="Nucleic acid-binding proteins"/>
    <property type="match status" value="1"/>
</dbReference>
<evidence type="ECO:0000256" key="1">
    <source>
        <dbReference type="RuleBase" id="RU003901"/>
    </source>
</evidence>
<comment type="caution">
    <text evidence="4">The sequence shown here is derived from an EMBL/GenBank/DDBJ whole genome shotgun (WGS) entry which is preliminary data.</text>
</comment>
<reference evidence="4" key="1">
    <citation type="journal article" date="2024" name="Gigascience">
        <title>Chromosome-level genome of the poultry shaft louse Menopon gallinae provides insight into the host-switching and adaptive evolution of parasitic lice.</title>
        <authorList>
            <person name="Xu Y."/>
            <person name="Ma L."/>
            <person name="Liu S."/>
            <person name="Liang Y."/>
            <person name="Liu Q."/>
            <person name="He Z."/>
            <person name="Tian L."/>
            <person name="Duan Y."/>
            <person name="Cai W."/>
            <person name="Li H."/>
            <person name="Song F."/>
        </authorList>
    </citation>
    <scope>NUCLEOTIDE SEQUENCE</scope>
    <source>
        <strain evidence="4">Cailab_2023a</strain>
    </source>
</reference>
<dbReference type="InterPro" id="IPR001900">
    <property type="entry name" value="RNase_II/R"/>
</dbReference>
<proteinExistence type="inferred from homology"/>
<dbReference type="Gene3D" id="2.40.50.690">
    <property type="match status" value="1"/>
</dbReference>